<dbReference type="AlphaFoldDB" id="A0A835KXM6"/>
<evidence type="ECO:0000313" key="2">
    <source>
        <dbReference type="Proteomes" id="UP000648187"/>
    </source>
</evidence>
<accession>A0A835KXM6</accession>
<organism evidence="1 2">
    <name type="scientific">Spodoptera exigua</name>
    <name type="common">Beet armyworm</name>
    <name type="synonym">Noctua fulgens</name>
    <dbReference type="NCBI Taxonomy" id="7107"/>
    <lineage>
        <taxon>Eukaryota</taxon>
        <taxon>Metazoa</taxon>
        <taxon>Ecdysozoa</taxon>
        <taxon>Arthropoda</taxon>
        <taxon>Hexapoda</taxon>
        <taxon>Insecta</taxon>
        <taxon>Pterygota</taxon>
        <taxon>Neoptera</taxon>
        <taxon>Endopterygota</taxon>
        <taxon>Lepidoptera</taxon>
        <taxon>Glossata</taxon>
        <taxon>Ditrysia</taxon>
        <taxon>Noctuoidea</taxon>
        <taxon>Noctuidae</taxon>
        <taxon>Amphipyrinae</taxon>
        <taxon>Spodoptera</taxon>
    </lineage>
</organism>
<reference evidence="1" key="1">
    <citation type="submission" date="2020-08" db="EMBL/GenBank/DDBJ databases">
        <title>Spodoptera exigua strain:BAW_Kor-Di-RS1 Genome sequencing and assembly.</title>
        <authorList>
            <person name="Kim J."/>
            <person name="Nam H.Y."/>
            <person name="Kwon M."/>
            <person name="Choi J.H."/>
            <person name="Cho S.R."/>
            <person name="Kim G.-H."/>
        </authorList>
    </citation>
    <scope>NUCLEOTIDE SEQUENCE</scope>
    <source>
        <strain evidence="1">BAW_Kor-Di-RS1</strain>
        <tissue evidence="1">Whole-body</tissue>
    </source>
</reference>
<keyword evidence="2" id="KW-1185">Reference proteome</keyword>
<name>A0A835KXM6_SPOEX</name>
<protein>
    <submittedName>
        <fullName evidence="1">Uncharacterized protein</fullName>
    </submittedName>
</protein>
<gene>
    <name evidence="1" type="ORF">HW555_012765</name>
</gene>
<sequence>MAEHLKYFYNRTFHLRSFDLRVSPIEDSGWFFLNHLDMLVMNSNT</sequence>
<proteinExistence type="predicted"/>
<dbReference type="Proteomes" id="UP000648187">
    <property type="component" value="Unassembled WGS sequence"/>
</dbReference>
<dbReference type="EMBL" id="JACKWZ010000505">
    <property type="protein sequence ID" value="KAF9407110.1"/>
    <property type="molecule type" value="Genomic_DNA"/>
</dbReference>
<comment type="caution">
    <text evidence="1">The sequence shown here is derived from an EMBL/GenBank/DDBJ whole genome shotgun (WGS) entry which is preliminary data.</text>
</comment>
<evidence type="ECO:0000313" key="1">
    <source>
        <dbReference type="EMBL" id="KAF9407110.1"/>
    </source>
</evidence>